<dbReference type="STRING" id="1459636.NTE_03519"/>
<dbReference type="EMBL" id="CP007174">
    <property type="protein sequence ID" value="AIF85547.1"/>
    <property type="molecule type" value="Genomic_DNA"/>
</dbReference>
<dbReference type="KEGG" id="nev:NTE_03519"/>
<proteinExistence type="predicted"/>
<organism evidence="1 2">
    <name type="scientific">Candidatus Nitrososphaera evergladensis SR1</name>
    <dbReference type="NCBI Taxonomy" id="1459636"/>
    <lineage>
        <taxon>Archaea</taxon>
        <taxon>Nitrososphaerota</taxon>
        <taxon>Nitrososphaeria</taxon>
        <taxon>Nitrososphaerales</taxon>
        <taxon>Nitrososphaeraceae</taxon>
        <taxon>Nitrososphaera</taxon>
    </lineage>
</organism>
<dbReference type="Proteomes" id="UP000028194">
    <property type="component" value="Chromosome"/>
</dbReference>
<keyword evidence="2" id="KW-1185">Reference proteome</keyword>
<protein>
    <submittedName>
        <fullName evidence="1">Uncharacterized protein</fullName>
    </submittedName>
</protein>
<name>A0A075MY17_9ARCH</name>
<dbReference type="AlphaFoldDB" id="A0A075MY17"/>
<evidence type="ECO:0000313" key="2">
    <source>
        <dbReference type="Proteomes" id="UP000028194"/>
    </source>
</evidence>
<dbReference type="HOGENOM" id="CLU_3147801_0_0_2"/>
<gene>
    <name evidence="1" type="ORF">NTE_03519</name>
</gene>
<accession>A0A075MY17</accession>
<reference evidence="1 2" key="1">
    <citation type="journal article" date="2014" name="PLoS ONE">
        <title>Genome Sequence of Candidatus Nitrososphaera evergladensis from Group I.1b Enriched from Everglades Soil Reveals Novel Genomic Features of the Ammonia-Oxidizing Archaea.</title>
        <authorList>
            <person name="Zhalnina K.V."/>
            <person name="Dias R."/>
            <person name="Leonard M.T."/>
            <person name="Dorr de Quadros P."/>
            <person name="Camargo F.A."/>
            <person name="Drew J.C."/>
            <person name="Farmerie W.G."/>
            <person name="Daroub S.H."/>
            <person name="Triplett E.W."/>
        </authorList>
    </citation>
    <scope>NUCLEOTIDE SEQUENCE [LARGE SCALE GENOMIC DNA]</scope>
    <source>
        <strain evidence="1 2">SR1</strain>
    </source>
</reference>
<evidence type="ECO:0000313" key="1">
    <source>
        <dbReference type="EMBL" id="AIF85547.1"/>
    </source>
</evidence>
<sequence length="48" mass="5814">MREQEKERESIVIIINEIVREGRWCSEAAPPFLLCQLELELIQWKWVT</sequence>